<dbReference type="Proteomes" id="UP000800082">
    <property type="component" value="Unassembled WGS sequence"/>
</dbReference>
<evidence type="ECO:0000313" key="2">
    <source>
        <dbReference type="EMBL" id="KAF1930946.1"/>
    </source>
</evidence>
<dbReference type="RefSeq" id="XP_033451194.1">
    <property type="nucleotide sequence ID" value="XM_033589693.1"/>
</dbReference>
<organism evidence="2 3">
    <name type="scientific">Didymella exigua CBS 183.55</name>
    <dbReference type="NCBI Taxonomy" id="1150837"/>
    <lineage>
        <taxon>Eukaryota</taxon>
        <taxon>Fungi</taxon>
        <taxon>Dikarya</taxon>
        <taxon>Ascomycota</taxon>
        <taxon>Pezizomycotina</taxon>
        <taxon>Dothideomycetes</taxon>
        <taxon>Pleosporomycetidae</taxon>
        <taxon>Pleosporales</taxon>
        <taxon>Pleosporineae</taxon>
        <taxon>Didymellaceae</taxon>
        <taxon>Didymella</taxon>
    </lineage>
</organism>
<feature type="transmembrane region" description="Helical" evidence="1">
    <location>
        <begin position="75"/>
        <end position="94"/>
    </location>
</feature>
<dbReference type="EMBL" id="ML978962">
    <property type="protein sequence ID" value="KAF1930946.1"/>
    <property type="molecule type" value="Genomic_DNA"/>
</dbReference>
<protein>
    <submittedName>
        <fullName evidence="2">Uncharacterized protein</fullName>
    </submittedName>
</protein>
<keyword evidence="1" id="KW-0812">Transmembrane</keyword>
<gene>
    <name evidence="2" type="ORF">M421DRAFT_362735</name>
</gene>
<evidence type="ECO:0000313" key="3">
    <source>
        <dbReference type="Proteomes" id="UP000800082"/>
    </source>
</evidence>
<name>A0A6A5RXC4_9PLEO</name>
<reference evidence="2" key="1">
    <citation type="journal article" date="2020" name="Stud. Mycol.">
        <title>101 Dothideomycetes genomes: a test case for predicting lifestyles and emergence of pathogens.</title>
        <authorList>
            <person name="Haridas S."/>
            <person name="Albert R."/>
            <person name="Binder M."/>
            <person name="Bloem J."/>
            <person name="Labutti K."/>
            <person name="Salamov A."/>
            <person name="Andreopoulos B."/>
            <person name="Baker S."/>
            <person name="Barry K."/>
            <person name="Bills G."/>
            <person name="Bluhm B."/>
            <person name="Cannon C."/>
            <person name="Castanera R."/>
            <person name="Culley D."/>
            <person name="Daum C."/>
            <person name="Ezra D."/>
            <person name="Gonzalez J."/>
            <person name="Henrissat B."/>
            <person name="Kuo A."/>
            <person name="Liang C."/>
            <person name="Lipzen A."/>
            <person name="Lutzoni F."/>
            <person name="Magnuson J."/>
            <person name="Mondo S."/>
            <person name="Nolan M."/>
            <person name="Ohm R."/>
            <person name="Pangilinan J."/>
            <person name="Park H.-J."/>
            <person name="Ramirez L."/>
            <person name="Alfaro M."/>
            <person name="Sun H."/>
            <person name="Tritt A."/>
            <person name="Yoshinaga Y."/>
            <person name="Zwiers L.-H."/>
            <person name="Turgeon B."/>
            <person name="Goodwin S."/>
            <person name="Spatafora J."/>
            <person name="Crous P."/>
            <person name="Grigoriev I."/>
        </authorList>
    </citation>
    <scope>NUCLEOTIDE SEQUENCE</scope>
    <source>
        <strain evidence="2">CBS 183.55</strain>
    </source>
</reference>
<dbReference type="GeneID" id="54347341"/>
<keyword evidence="3" id="KW-1185">Reference proteome</keyword>
<dbReference type="AlphaFoldDB" id="A0A6A5RXC4"/>
<accession>A0A6A5RXC4</accession>
<keyword evidence="1" id="KW-1133">Transmembrane helix</keyword>
<proteinExistence type="predicted"/>
<keyword evidence="1" id="KW-0472">Membrane</keyword>
<sequence>MSAMCAVARGWFGVVIRQSWLGGAMQPISAGAAACGATARLATVEFNDSVAQQLESQLWSAVEGQGRCLLRGLRMGIMIVAGVLLLCLGDAWFAKRSPQACREIHLRTNCCRLGVTWKVRA</sequence>
<evidence type="ECO:0000256" key="1">
    <source>
        <dbReference type="SAM" id="Phobius"/>
    </source>
</evidence>